<dbReference type="AlphaFoldDB" id="A0A915KX99"/>
<evidence type="ECO:0000313" key="1">
    <source>
        <dbReference type="Proteomes" id="UP000887565"/>
    </source>
</evidence>
<accession>A0A915KX99</accession>
<dbReference type="WBParaSite" id="nRc.2.0.1.t43094-RA">
    <property type="protein sequence ID" value="nRc.2.0.1.t43094-RA"/>
    <property type="gene ID" value="nRc.2.0.1.g43094"/>
</dbReference>
<protein>
    <submittedName>
        <fullName evidence="2">Uncharacterized protein</fullName>
    </submittedName>
</protein>
<name>A0A915KX99_ROMCU</name>
<keyword evidence="1" id="KW-1185">Reference proteome</keyword>
<evidence type="ECO:0000313" key="2">
    <source>
        <dbReference type="WBParaSite" id="nRc.2.0.1.t43094-RA"/>
    </source>
</evidence>
<reference evidence="2" key="1">
    <citation type="submission" date="2022-11" db="UniProtKB">
        <authorList>
            <consortium name="WormBaseParasite"/>
        </authorList>
    </citation>
    <scope>IDENTIFICATION</scope>
</reference>
<sequence length="69" mass="7660">MGPADSGEVGSIIRKRFCVKGRQLRVGGRPRVAPSAYDITTPTTMIFTHPKTTQLAYLYMPVVWPEIVP</sequence>
<dbReference type="Proteomes" id="UP000887565">
    <property type="component" value="Unplaced"/>
</dbReference>
<organism evidence="1 2">
    <name type="scientific">Romanomermis culicivorax</name>
    <name type="common">Nematode worm</name>
    <dbReference type="NCBI Taxonomy" id="13658"/>
    <lineage>
        <taxon>Eukaryota</taxon>
        <taxon>Metazoa</taxon>
        <taxon>Ecdysozoa</taxon>
        <taxon>Nematoda</taxon>
        <taxon>Enoplea</taxon>
        <taxon>Dorylaimia</taxon>
        <taxon>Mermithida</taxon>
        <taxon>Mermithoidea</taxon>
        <taxon>Mermithidae</taxon>
        <taxon>Romanomermis</taxon>
    </lineage>
</organism>
<proteinExistence type="predicted"/>